<dbReference type="Gene3D" id="3.40.30.10">
    <property type="entry name" value="Glutaredoxin"/>
    <property type="match status" value="1"/>
</dbReference>
<accession>A0A1Y6EPD8</accession>
<dbReference type="PANTHER" id="PTHR35272:SF3">
    <property type="entry name" value="THIOL:DISULFIDE INTERCHANGE PROTEIN DSBC"/>
    <property type="match status" value="1"/>
</dbReference>
<gene>
    <name evidence="10" type="ORF">SAMN06297229_1048</name>
</gene>
<feature type="chain" id="PRO_5011816892" description="Thiol:disulfide interchange protein" evidence="7">
    <location>
        <begin position="21"/>
        <end position="240"/>
    </location>
</feature>
<dbReference type="AlphaFoldDB" id="A0A1Y6EPD8"/>
<evidence type="ECO:0000256" key="5">
    <source>
        <dbReference type="ARBA" id="ARBA00023157"/>
    </source>
</evidence>
<evidence type="ECO:0000313" key="10">
    <source>
        <dbReference type="EMBL" id="SMQ64555.1"/>
    </source>
</evidence>
<keyword evidence="5" id="KW-1015">Disulfide bond</keyword>
<feature type="domain" description="Disulphide bond isomerase DsbC/G N-terminal" evidence="8">
    <location>
        <begin position="30"/>
        <end position="78"/>
    </location>
</feature>
<dbReference type="InterPro" id="IPR036249">
    <property type="entry name" value="Thioredoxin-like_sf"/>
</dbReference>
<name>A0A1Y6EPD8_9GAMM</name>
<dbReference type="InterPro" id="IPR009094">
    <property type="entry name" value="DiS-bond_isomerase_DsbC/G_N_sf"/>
</dbReference>
<keyword evidence="6 7" id="KW-0676">Redox-active center</keyword>
<evidence type="ECO:0000256" key="7">
    <source>
        <dbReference type="RuleBase" id="RU364038"/>
    </source>
</evidence>
<protein>
    <recommendedName>
        <fullName evidence="7">Thiol:disulfide interchange protein</fullName>
    </recommendedName>
</protein>
<dbReference type="Pfam" id="PF10411">
    <property type="entry name" value="DsbC_N"/>
    <property type="match status" value="1"/>
</dbReference>
<proteinExistence type="inferred from homology"/>
<dbReference type="NCBIfam" id="NF008129">
    <property type="entry name" value="PRK10877.1"/>
    <property type="match status" value="1"/>
</dbReference>
<evidence type="ECO:0000256" key="4">
    <source>
        <dbReference type="ARBA" id="ARBA00022764"/>
    </source>
</evidence>
<dbReference type="Gene3D" id="3.10.450.70">
    <property type="entry name" value="Disulphide bond isomerase, DsbC/G, N-terminal"/>
    <property type="match status" value="1"/>
</dbReference>
<evidence type="ECO:0000256" key="2">
    <source>
        <dbReference type="ARBA" id="ARBA00009813"/>
    </source>
</evidence>
<keyword evidence="3 7" id="KW-0732">Signal</keyword>
<keyword evidence="4 7" id="KW-0574">Periplasm</keyword>
<dbReference type="PROSITE" id="PS00194">
    <property type="entry name" value="THIOREDOXIN_1"/>
    <property type="match status" value="1"/>
</dbReference>
<dbReference type="SUPFAM" id="SSF54423">
    <property type="entry name" value="DsbC/DsbG N-terminal domain-like"/>
    <property type="match status" value="1"/>
</dbReference>
<dbReference type="SUPFAM" id="SSF52833">
    <property type="entry name" value="Thioredoxin-like"/>
    <property type="match status" value="1"/>
</dbReference>
<comment type="similarity">
    <text evidence="2 7">Belongs to the thioredoxin family. DsbC subfamily.</text>
</comment>
<evidence type="ECO:0000256" key="1">
    <source>
        <dbReference type="ARBA" id="ARBA00004418"/>
    </source>
</evidence>
<dbReference type="GO" id="GO:0042597">
    <property type="term" value="C:periplasmic space"/>
    <property type="evidence" value="ECO:0007669"/>
    <property type="project" value="UniProtKB-SubCell"/>
</dbReference>
<sequence length="240" mass="26123">MLMRACLLGLGLLVMTAAQGSEGELDTTHLTKLGMKVESVRATEVSGLYEIITSEGLFYVSADGTLLVSGRMFDITGDEVVNKTEQNMAAMRRSDLAKIEDSMIVYKAPQQKHEVTIFTDTTCGYCQQFHARIDDYLDLGISVRYVAFPRNGMQGTGGRQLQAVWCAADKKAALTAAKAEEDIALTTCSNPVEEHFLLGRKFGVRGTPAIITENGELIAGAMPPRALLEEIEKRAASQPQ</sequence>
<dbReference type="Pfam" id="PF13098">
    <property type="entry name" value="Thioredoxin_2"/>
    <property type="match status" value="1"/>
</dbReference>
<dbReference type="InterPro" id="IPR018950">
    <property type="entry name" value="DiS-bond_isomerase_DsbC/G_N"/>
</dbReference>
<dbReference type="InterPro" id="IPR033954">
    <property type="entry name" value="DiS-bond_Isoase_DsbC/G"/>
</dbReference>
<dbReference type="PANTHER" id="PTHR35272">
    <property type="entry name" value="THIOL:DISULFIDE INTERCHANGE PROTEIN DSBC-RELATED"/>
    <property type="match status" value="1"/>
</dbReference>
<dbReference type="Proteomes" id="UP000194450">
    <property type="component" value="Unassembled WGS sequence"/>
</dbReference>
<organism evidence="10 11">
    <name type="scientific">Pseudidiomarina planktonica</name>
    <dbReference type="NCBI Taxonomy" id="1323738"/>
    <lineage>
        <taxon>Bacteria</taxon>
        <taxon>Pseudomonadati</taxon>
        <taxon>Pseudomonadota</taxon>
        <taxon>Gammaproteobacteria</taxon>
        <taxon>Alteromonadales</taxon>
        <taxon>Idiomarinaceae</taxon>
        <taxon>Pseudidiomarina</taxon>
    </lineage>
</organism>
<dbReference type="CDD" id="cd03020">
    <property type="entry name" value="DsbA_DsbC_DsbG"/>
    <property type="match status" value="1"/>
</dbReference>
<keyword evidence="11" id="KW-1185">Reference proteome</keyword>
<evidence type="ECO:0000259" key="8">
    <source>
        <dbReference type="Pfam" id="PF10411"/>
    </source>
</evidence>
<comment type="subcellular location">
    <subcellularLocation>
        <location evidence="1 7">Periplasm</location>
    </subcellularLocation>
</comment>
<evidence type="ECO:0000256" key="6">
    <source>
        <dbReference type="ARBA" id="ARBA00023284"/>
    </source>
</evidence>
<dbReference type="InterPro" id="IPR051470">
    <property type="entry name" value="Thiol:disulfide_interchange"/>
</dbReference>
<feature type="signal peptide" evidence="7">
    <location>
        <begin position="1"/>
        <end position="20"/>
    </location>
</feature>
<evidence type="ECO:0000259" key="9">
    <source>
        <dbReference type="Pfam" id="PF13098"/>
    </source>
</evidence>
<dbReference type="InterPro" id="IPR012336">
    <property type="entry name" value="Thioredoxin-like_fold"/>
</dbReference>
<evidence type="ECO:0000256" key="3">
    <source>
        <dbReference type="ARBA" id="ARBA00022729"/>
    </source>
</evidence>
<reference evidence="11" key="1">
    <citation type="submission" date="2017-04" db="EMBL/GenBank/DDBJ databases">
        <authorList>
            <person name="Varghese N."/>
            <person name="Submissions S."/>
        </authorList>
    </citation>
    <scope>NUCLEOTIDE SEQUENCE [LARGE SCALE GENOMIC DNA]</scope>
</reference>
<feature type="domain" description="Thioredoxin-like fold" evidence="9">
    <location>
        <begin position="108"/>
        <end position="229"/>
    </location>
</feature>
<comment type="function">
    <text evidence="7">Required for disulfide bond formation in some periplasmic proteins. Acts by transferring its disulfide bond to other proteins and is reduced in the process.</text>
</comment>
<dbReference type="EMBL" id="FXWH01000001">
    <property type="protein sequence ID" value="SMQ64555.1"/>
    <property type="molecule type" value="Genomic_DNA"/>
</dbReference>
<dbReference type="InterPro" id="IPR017937">
    <property type="entry name" value="Thioredoxin_CS"/>
</dbReference>
<evidence type="ECO:0000313" key="11">
    <source>
        <dbReference type="Proteomes" id="UP000194450"/>
    </source>
</evidence>